<dbReference type="GO" id="GO:0030313">
    <property type="term" value="C:cell envelope"/>
    <property type="evidence" value="ECO:0007669"/>
    <property type="project" value="UniProtKB-SubCell"/>
</dbReference>
<comment type="similarity">
    <text evidence="5">Belongs to the bacterial solute-binding protein 9 family.</text>
</comment>
<sequence>MRRRLVGAAAVLVAAVLGSALSGCESAAGSNGPLVVVTTNILGDVVENVVGDEVEVMVLMPRDADPHSFEISAAEAARVERSDLVVSNGLGLEEGITKTVDTARSEGIPVLEVGPAVNPLDYVAGQSSGMPDPHFWTDPERMATAVSAIERAVVDSVPGVDATAVSARAQEYLAELEALTSRMQSRFESLPPDRRKLVTNHHVFGYLAERFGFEVIGAVVPSGTTLASPSASDLSELTATISAAGVPAIFVDSSQPDRLAQVLASEADTPVEVRALFTESLGSEGSGASTYIEMMDSNSLAIQEGLSR</sequence>
<dbReference type="NCBIfam" id="NF040870">
    <property type="entry name" value="AztC"/>
    <property type="match status" value="1"/>
</dbReference>
<keyword evidence="2 5" id="KW-0813">Transport</keyword>
<dbReference type="RefSeq" id="WP_072739931.1">
    <property type="nucleotide sequence ID" value="NZ_CP048813.1"/>
</dbReference>
<reference evidence="6 7" key="1">
    <citation type="submission" date="2016-10" db="EMBL/GenBank/DDBJ databases">
        <authorList>
            <person name="de Groot N.N."/>
        </authorList>
    </citation>
    <scope>NUCLEOTIDE SEQUENCE [LARGE SCALE GENOMIC DNA]</scope>
    <source>
        <strain evidence="6 7">DSM 44892</strain>
    </source>
</reference>
<evidence type="ECO:0000313" key="6">
    <source>
        <dbReference type="EMBL" id="SDH45007.1"/>
    </source>
</evidence>
<accession>A0A1G8CHS0</accession>
<keyword evidence="7" id="KW-1185">Reference proteome</keyword>
<dbReference type="Proteomes" id="UP000183263">
    <property type="component" value="Unassembled WGS sequence"/>
</dbReference>
<dbReference type="InterPro" id="IPR006128">
    <property type="entry name" value="Lipoprotein_PsaA-like"/>
</dbReference>
<dbReference type="InterPro" id="IPR006129">
    <property type="entry name" value="AdhesinB"/>
</dbReference>
<dbReference type="InterPro" id="IPR006127">
    <property type="entry name" value="ZnuA-like"/>
</dbReference>
<evidence type="ECO:0000313" key="7">
    <source>
        <dbReference type="Proteomes" id="UP000183263"/>
    </source>
</evidence>
<keyword evidence="3" id="KW-0479">Metal-binding</keyword>
<dbReference type="PANTHER" id="PTHR42953">
    <property type="entry name" value="HIGH-AFFINITY ZINC UPTAKE SYSTEM PROTEIN ZNUA-RELATED"/>
    <property type="match status" value="1"/>
</dbReference>
<organism evidence="6 7">
    <name type="scientific">Rhodococcus triatomae</name>
    <dbReference type="NCBI Taxonomy" id="300028"/>
    <lineage>
        <taxon>Bacteria</taxon>
        <taxon>Bacillati</taxon>
        <taxon>Actinomycetota</taxon>
        <taxon>Actinomycetes</taxon>
        <taxon>Mycobacteriales</taxon>
        <taxon>Nocardiaceae</taxon>
        <taxon>Rhodococcus</taxon>
    </lineage>
</organism>
<dbReference type="PANTHER" id="PTHR42953:SF1">
    <property type="entry name" value="METAL-BINDING PROTEIN HI_0362-RELATED"/>
    <property type="match status" value="1"/>
</dbReference>
<dbReference type="InterPro" id="IPR050492">
    <property type="entry name" value="Bact_metal-bind_prot9"/>
</dbReference>
<dbReference type="GO" id="GO:0030001">
    <property type="term" value="P:metal ion transport"/>
    <property type="evidence" value="ECO:0007669"/>
    <property type="project" value="InterPro"/>
</dbReference>
<dbReference type="Gene3D" id="3.40.50.1980">
    <property type="entry name" value="Nitrogenase molybdenum iron protein domain"/>
    <property type="match status" value="2"/>
</dbReference>
<dbReference type="AlphaFoldDB" id="A0A1G8CHS0"/>
<evidence type="ECO:0000256" key="1">
    <source>
        <dbReference type="ARBA" id="ARBA00004196"/>
    </source>
</evidence>
<dbReference type="GO" id="GO:0046872">
    <property type="term" value="F:metal ion binding"/>
    <property type="evidence" value="ECO:0007669"/>
    <property type="project" value="UniProtKB-KW"/>
</dbReference>
<dbReference type="EMBL" id="FNDN01000002">
    <property type="protein sequence ID" value="SDH45007.1"/>
    <property type="molecule type" value="Genomic_DNA"/>
</dbReference>
<name>A0A1G8CHS0_9NOCA</name>
<dbReference type="PROSITE" id="PS51257">
    <property type="entry name" value="PROKAR_LIPOPROTEIN"/>
    <property type="match status" value="1"/>
</dbReference>
<dbReference type="Pfam" id="PF01297">
    <property type="entry name" value="ZnuA"/>
    <property type="match status" value="1"/>
</dbReference>
<dbReference type="PRINTS" id="PR00690">
    <property type="entry name" value="ADHESNFAMILY"/>
</dbReference>
<evidence type="ECO:0000256" key="2">
    <source>
        <dbReference type="ARBA" id="ARBA00022448"/>
    </source>
</evidence>
<evidence type="ECO:0000256" key="3">
    <source>
        <dbReference type="ARBA" id="ARBA00022723"/>
    </source>
</evidence>
<evidence type="ECO:0000256" key="5">
    <source>
        <dbReference type="RuleBase" id="RU003512"/>
    </source>
</evidence>
<protein>
    <submittedName>
        <fullName evidence="6">Zinc/manganese transport system substrate-binding protein</fullName>
    </submittedName>
</protein>
<dbReference type="OrthoDB" id="9810636at2"/>
<gene>
    <name evidence="6" type="ORF">SAMN05444695_10228</name>
</gene>
<dbReference type="GO" id="GO:0007155">
    <property type="term" value="P:cell adhesion"/>
    <property type="evidence" value="ECO:0007669"/>
    <property type="project" value="InterPro"/>
</dbReference>
<dbReference type="PRINTS" id="PR00691">
    <property type="entry name" value="ADHESINB"/>
</dbReference>
<dbReference type="InterPro" id="IPR047701">
    <property type="entry name" value="AztC-like"/>
</dbReference>
<dbReference type="SUPFAM" id="SSF53807">
    <property type="entry name" value="Helical backbone' metal receptor"/>
    <property type="match status" value="1"/>
</dbReference>
<comment type="subcellular location">
    <subcellularLocation>
        <location evidence="1">Cell envelope</location>
    </subcellularLocation>
</comment>
<keyword evidence="4" id="KW-0732">Signal</keyword>
<proteinExistence type="inferred from homology"/>
<evidence type="ECO:0000256" key="4">
    <source>
        <dbReference type="ARBA" id="ARBA00022729"/>
    </source>
</evidence>